<dbReference type="EMBL" id="DTGT01000126">
    <property type="protein sequence ID" value="HGH60449.1"/>
    <property type="molecule type" value="Genomic_DNA"/>
</dbReference>
<dbReference type="PANTHER" id="PTHR11715">
    <property type="entry name" value="GLYCINE CLEAVAGE SYSTEM H PROTEIN"/>
    <property type="match status" value="1"/>
</dbReference>
<comment type="subunit">
    <text evidence="3">The glycine cleavage system is composed of four proteins: P, T, L and H.</text>
</comment>
<comment type="function">
    <text evidence="3">The glycine cleavage system catalyzes the degradation of glycine. The H protein shuttles the methylamine group of glycine from the P protein to the T protein.</text>
</comment>
<dbReference type="SUPFAM" id="SSF51230">
    <property type="entry name" value="Single hybrid motif"/>
    <property type="match status" value="1"/>
</dbReference>
<evidence type="ECO:0000256" key="4">
    <source>
        <dbReference type="PIRSR" id="PIRSR617453-50"/>
    </source>
</evidence>
<evidence type="ECO:0000256" key="3">
    <source>
        <dbReference type="HAMAP-Rule" id="MF_00272"/>
    </source>
</evidence>
<dbReference type="GO" id="GO:0005960">
    <property type="term" value="C:glycine cleavage complex"/>
    <property type="evidence" value="ECO:0007669"/>
    <property type="project" value="InterPro"/>
</dbReference>
<dbReference type="Gene3D" id="2.40.50.100">
    <property type="match status" value="1"/>
</dbReference>
<dbReference type="HAMAP" id="MF_00272">
    <property type="entry name" value="GcvH"/>
    <property type="match status" value="1"/>
</dbReference>
<gene>
    <name evidence="3 6" type="primary">gcvH</name>
    <name evidence="6" type="ORF">ENV54_04020</name>
</gene>
<dbReference type="GO" id="GO:0005737">
    <property type="term" value="C:cytoplasm"/>
    <property type="evidence" value="ECO:0007669"/>
    <property type="project" value="TreeGrafter"/>
</dbReference>
<accession>A0A7C4ERL4</accession>
<dbReference type="InterPro" id="IPR002930">
    <property type="entry name" value="GCV_H"/>
</dbReference>
<evidence type="ECO:0000256" key="1">
    <source>
        <dbReference type="ARBA" id="ARBA00009249"/>
    </source>
</evidence>
<dbReference type="InterPro" id="IPR000089">
    <property type="entry name" value="Biotin_lipoyl"/>
</dbReference>
<evidence type="ECO:0000313" key="6">
    <source>
        <dbReference type="EMBL" id="HGH60449.1"/>
    </source>
</evidence>
<dbReference type="Pfam" id="PF01597">
    <property type="entry name" value="GCV_H"/>
    <property type="match status" value="1"/>
</dbReference>
<reference evidence="6" key="1">
    <citation type="journal article" date="2020" name="mSystems">
        <title>Genome- and Community-Level Interaction Insights into Carbon Utilization and Element Cycling Functions of Hydrothermarchaeota in Hydrothermal Sediment.</title>
        <authorList>
            <person name="Zhou Z."/>
            <person name="Liu Y."/>
            <person name="Xu W."/>
            <person name="Pan J."/>
            <person name="Luo Z.H."/>
            <person name="Li M."/>
        </authorList>
    </citation>
    <scope>NUCLEOTIDE SEQUENCE [LARGE SCALE GENOMIC DNA]</scope>
    <source>
        <strain evidence="6">SpSt-769</strain>
    </source>
</reference>
<proteinExistence type="inferred from homology"/>
<evidence type="ECO:0000256" key="2">
    <source>
        <dbReference type="ARBA" id="ARBA00022823"/>
    </source>
</evidence>
<comment type="cofactor">
    <cofactor evidence="3">
        <name>(R)-lipoate</name>
        <dbReference type="ChEBI" id="CHEBI:83088"/>
    </cofactor>
    <text evidence="3">Binds 1 lipoyl cofactor covalently.</text>
</comment>
<dbReference type="GO" id="GO:0019464">
    <property type="term" value="P:glycine decarboxylation via glycine cleavage system"/>
    <property type="evidence" value="ECO:0007669"/>
    <property type="project" value="UniProtKB-UniRule"/>
</dbReference>
<dbReference type="NCBIfam" id="TIGR00527">
    <property type="entry name" value="gcvH"/>
    <property type="match status" value="1"/>
</dbReference>
<protein>
    <recommendedName>
        <fullName evidence="3">Glycine cleavage system H protein</fullName>
    </recommendedName>
</protein>
<dbReference type="PROSITE" id="PS50968">
    <property type="entry name" value="BIOTINYL_LIPOYL"/>
    <property type="match status" value="1"/>
</dbReference>
<feature type="domain" description="Lipoyl-binding" evidence="5">
    <location>
        <begin position="27"/>
        <end position="109"/>
    </location>
</feature>
<evidence type="ECO:0000259" key="5">
    <source>
        <dbReference type="PROSITE" id="PS50968"/>
    </source>
</evidence>
<dbReference type="PANTHER" id="PTHR11715:SF3">
    <property type="entry name" value="GLYCINE CLEAVAGE SYSTEM H PROTEIN-RELATED"/>
    <property type="match status" value="1"/>
</dbReference>
<dbReference type="InterPro" id="IPR011053">
    <property type="entry name" value="Single_hybrid_motif"/>
</dbReference>
<feature type="modified residue" description="N6-lipoyllysine" evidence="3 4">
    <location>
        <position position="68"/>
    </location>
</feature>
<dbReference type="AlphaFoldDB" id="A0A7C4ERL4"/>
<dbReference type="GO" id="GO:0009249">
    <property type="term" value="P:protein lipoylation"/>
    <property type="evidence" value="ECO:0007669"/>
    <property type="project" value="TreeGrafter"/>
</dbReference>
<dbReference type="InterPro" id="IPR033753">
    <property type="entry name" value="GCV_H/Fam206"/>
</dbReference>
<comment type="similarity">
    <text evidence="1 3">Belongs to the GcvH family.</text>
</comment>
<comment type="caution">
    <text evidence="6">The sequence shown here is derived from an EMBL/GenBank/DDBJ whole genome shotgun (WGS) entry which is preliminary data.</text>
</comment>
<organism evidence="6">
    <name type="scientific">Desulfomonile tiedjei</name>
    <dbReference type="NCBI Taxonomy" id="2358"/>
    <lineage>
        <taxon>Bacteria</taxon>
        <taxon>Pseudomonadati</taxon>
        <taxon>Thermodesulfobacteriota</taxon>
        <taxon>Desulfomonilia</taxon>
        <taxon>Desulfomonilales</taxon>
        <taxon>Desulfomonilaceae</taxon>
        <taxon>Desulfomonile</taxon>
    </lineage>
</organism>
<dbReference type="NCBIfam" id="NF002270">
    <property type="entry name" value="PRK01202.1"/>
    <property type="match status" value="1"/>
</dbReference>
<dbReference type="CDD" id="cd06848">
    <property type="entry name" value="GCS_H"/>
    <property type="match status" value="1"/>
</dbReference>
<dbReference type="InterPro" id="IPR017453">
    <property type="entry name" value="GCV_H_sub"/>
</dbReference>
<name>A0A7C4ERL4_9BACT</name>
<keyword evidence="2 3" id="KW-0450">Lipoyl</keyword>
<sequence>MEFEGYFFPDDLKYEKNHYWAKIEGDLVVTGATEFISKQAGEITFVDLPQEDDELSQGKPYGSIESGKWVGRIYAVVSGVVVEVNQTLEDEPEKINEDPYGAGWICKIRPSNLGEEMASLMSPDDNFQKFIAEEIEKIAAQTK</sequence>